<keyword evidence="1" id="KW-0812">Transmembrane</keyword>
<name>A0AAF0CRE5_9BACT</name>
<dbReference type="GO" id="GO:0000270">
    <property type="term" value="P:peptidoglycan metabolic process"/>
    <property type="evidence" value="ECO:0007669"/>
    <property type="project" value="TreeGrafter"/>
</dbReference>
<accession>A0AAF0CRE5</accession>
<dbReference type="InterPro" id="IPR003848">
    <property type="entry name" value="DUF218"/>
</dbReference>
<dbReference type="InterPro" id="IPR051599">
    <property type="entry name" value="Cell_Envelope_Assoc"/>
</dbReference>
<dbReference type="EMBL" id="CP119075">
    <property type="protein sequence ID" value="WED66652.1"/>
    <property type="molecule type" value="Genomic_DNA"/>
</dbReference>
<feature type="transmembrane region" description="Helical" evidence="1">
    <location>
        <begin position="12"/>
        <end position="30"/>
    </location>
</feature>
<evidence type="ECO:0000313" key="4">
    <source>
        <dbReference type="Proteomes" id="UP001218638"/>
    </source>
</evidence>
<keyword evidence="4" id="KW-1185">Reference proteome</keyword>
<dbReference type="GO" id="GO:0005886">
    <property type="term" value="C:plasma membrane"/>
    <property type="evidence" value="ECO:0007669"/>
    <property type="project" value="TreeGrafter"/>
</dbReference>
<evidence type="ECO:0000313" key="3">
    <source>
        <dbReference type="EMBL" id="WED66652.1"/>
    </source>
</evidence>
<dbReference type="Pfam" id="PF02698">
    <property type="entry name" value="DUF218"/>
    <property type="match status" value="1"/>
</dbReference>
<dbReference type="RefSeq" id="WP_330928000.1">
    <property type="nucleotide sequence ID" value="NZ_CP119075.1"/>
</dbReference>
<protein>
    <submittedName>
        <fullName evidence="3">ElyC/SanA/YdcF family protein</fullName>
    </submittedName>
</protein>
<gene>
    <name evidence="3" type="ORF">PXH66_07285</name>
</gene>
<dbReference type="AlphaFoldDB" id="A0AAF0CRE5"/>
<keyword evidence="1" id="KW-1133">Transmembrane helix</keyword>
<dbReference type="KEGG" id="slom:PXH66_07285"/>
<feature type="domain" description="DUF218" evidence="2">
    <location>
        <begin position="88"/>
        <end position="250"/>
    </location>
</feature>
<evidence type="ECO:0000256" key="1">
    <source>
        <dbReference type="SAM" id="Phobius"/>
    </source>
</evidence>
<reference evidence="3" key="1">
    <citation type="submission" date="2023-03" db="EMBL/GenBank/DDBJ databases">
        <title>Lomoglobus Profundus gen. nov., sp. nov., a novel member of the phylum Verrucomicrobia, isolated from deep-marine sediment of South China Sea.</title>
        <authorList>
            <person name="Ahmad T."/>
            <person name="Ishaq S.E."/>
            <person name="Wang F."/>
        </authorList>
    </citation>
    <scope>NUCLEOTIDE SEQUENCE</scope>
    <source>
        <strain evidence="3">LMO-M01</strain>
    </source>
</reference>
<dbReference type="Proteomes" id="UP001218638">
    <property type="component" value="Chromosome"/>
</dbReference>
<sequence length="260" mass="28191">MFWLKKLLGALLQPLTVVILLQLLGFILLLRRQKRAGLACLISSWLLLITASNEGIADNLILRLESQYPPAYATAVLPIPPALATCEYIAVLGGGHKHDTAQSAVGRLAPSSLGRLTEAVRLARSMPSSRLLLCGYTSDDYPESHAEVLALAAVELGIDRTRITLLADVRDTHDEVHAIHAITGDKPVALITSAWHMPRAMGLATKAGLNAVACPADFNLAPNGERPNPWFNWSLAGLERSSLATREALGLLWTRMRGQR</sequence>
<evidence type="ECO:0000259" key="2">
    <source>
        <dbReference type="Pfam" id="PF02698"/>
    </source>
</evidence>
<dbReference type="PANTHER" id="PTHR30336">
    <property type="entry name" value="INNER MEMBRANE PROTEIN, PROBABLE PERMEASE"/>
    <property type="match status" value="1"/>
</dbReference>
<dbReference type="CDD" id="cd06259">
    <property type="entry name" value="YdcF-like"/>
    <property type="match status" value="1"/>
</dbReference>
<dbReference type="GO" id="GO:0043164">
    <property type="term" value="P:Gram-negative-bacterium-type cell wall biogenesis"/>
    <property type="evidence" value="ECO:0007669"/>
    <property type="project" value="TreeGrafter"/>
</dbReference>
<organism evidence="3 4">
    <name type="scientific">Synoicihabitans lomoniglobus</name>
    <dbReference type="NCBI Taxonomy" id="2909285"/>
    <lineage>
        <taxon>Bacteria</taxon>
        <taxon>Pseudomonadati</taxon>
        <taxon>Verrucomicrobiota</taxon>
        <taxon>Opitutia</taxon>
        <taxon>Opitutales</taxon>
        <taxon>Opitutaceae</taxon>
        <taxon>Synoicihabitans</taxon>
    </lineage>
</organism>
<keyword evidence="1" id="KW-0472">Membrane</keyword>
<proteinExistence type="predicted"/>
<dbReference type="PANTHER" id="PTHR30336:SF4">
    <property type="entry name" value="ENVELOPE BIOGENESIS FACTOR ELYC"/>
    <property type="match status" value="1"/>
</dbReference>